<keyword evidence="3" id="KW-0804">Transcription</keyword>
<dbReference type="InterPro" id="IPR036388">
    <property type="entry name" value="WH-like_DNA-bd_sf"/>
</dbReference>
<dbReference type="InterPro" id="IPR000792">
    <property type="entry name" value="Tscrpt_reg_LuxR_C"/>
</dbReference>
<organism evidence="5 6">
    <name type="scientific">Microbacterium esteraromaticum</name>
    <dbReference type="NCBI Taxonomy" id="57043"/>
    <lineage>
        <taxon>Bacteria</taxon>
        <taxon>Bacillati</taxon>
        <taxon>Actinomycetota</taxon>
        <taxon>Actinomycetes</taxon>
        <taxon>Micrococcales</taxon>
        <taxon>Microbacteriaceae</taxon>
        <taxon>Microbacterium</taxon>
    </lineage>
</organism>
<dbReference type="SUPFAM" id="SSF46894">
    <property type="entry name" value="C-terminal effector domain of the bipartite response regulators"/>
    <property type="match status" value="1"/>
</dbReference>
<evidence type="ECO:0000313" key="6">
    <source>
        <dbReference type="Proteomes" id="UP000515708"/>
    </source>
</evidence>
<dbReference type="EMBL" id="CP043732">
    <property type="protein sequence ID" value="QMU95981.1"/>
    <property type="molecule type" value="Genomic_DNA"/>
</dbReference>
<dbReference type="CDD" id="cd06170">
    <property type="entry name" value="LuxR_C_like"/>
    <property type="match status" value="1"/>
</dbReference>
<dbReference type="PRINTS" id="PR00038">
    <property type="entry name" value="HTHLUXR"/>
</dbReference>
<dbReference type="Gene3D" id="1.10.10.10">
    <property type="entry name" value="Winged helix-like DNA-binding domain superfamily/Winged helix DNA-binding domain"/>
    <property type="match status" value="1"/>
</dbReference>
<dbReference type="AlphaFoldDB" id="A0A7D8A8I5"/>
<dbReference type="InterPro" id="IPR029016">
    <property type="entry name" value="GAF-like_dom_sf"/>
</dbReference>
<dbReference type="SMART" id="SM00421">
    <property type="entry name" value="HTH_LUXR"/>
    <property type="match status" value="1"/>
</dbReference>
<evidence type="ECO:0000256" key="3">
    <source>
        <dbReference type="ARBA" id="ARBA00023163"/>
    </source>
</evidence>
<dbReference type="SUPFAM" id="SSF55781">
    <property type="entry name" value="GAF domain-like"/>
    <property type="match status" value="1"/>
</dbReference>
<protein>
    <submittedName>
        <fullName evidence="5">Helix-turn-helix transcriptional regulator</fullName>
    </submittedName>
</protein>
<evidence type="ECO:0000313" key="5">
    <source>
        <dbReference type="EMBL" id="QMU95981.1"/>
    </source>
</evidence>
<feature type="domain" description="HTH luxR-type" evidence="4">
    <location>
        <begin position="247"/>
        <end position="312"/>
    </location>
</feature>
<keyword evidence="2" id="KW-0238">DNA-binding</keyword>
<accession>A0A7D8A8I5</accession>
<dbReference type="PANTHER" id="PTHR44688">
    <property type="entry name" value="DNA-BINDING TRANSCRIPTIONAL ACTIVATOR DEVR_DOSR"/>
    <property type="match status" value="1"/>
</dbReference>
<sequence length="315" mass="33671">MSIVSVTGYHAVVSSTLRNGRVLSSPRKLVPVDADKRIGTAEDLVADGVRELAHRTRFPVAFGGLIEDGVVRVTSIVGNRTHSLDGLNVRPERGLGGRAMIELRPRMTSDYRTSQHITHDYDVFVLGEGLRTLLALPIVVEGRPRGVLYAGAWEETPIGGVTTAPAMSVAQSVANELHIRDEVERRMRSMRAEPALEGSHLEDLRESFAELRSIAASVADEKLRERIAAVERRLVGAAAPEPSAVTGAISTVRLSPRETDVLACAALGATNAEVAAQLGLKEGTVKAYLGAAMSKLDASTRHAAVARARRAGLLP</sequence>
<dbReference type="Proteomes" id="UP000515708">
    <property type="component" value="Chromosome"/>
</dbReference>
<dbReference type="GO" id="GO:0006355">
    <property type="term" value="P:regulation of DNA-templated transcription"/>
    <property type="evidence" value="ECO:0007669"/>
    <property type="project" value="InterPro"/>
</dbReference>
<dbReference type="Gene3D" id="3.30.450.40">
    <property type="match status" value="1"/>
</dbReference>
<dbReference type="PANTHER" id="PTHR44688:SF16">
    <property type="entry name" value="DNA-BINDING TRANSCRIPTIONAL ACTIVATOR DEVR_DOSR"/>
    <property type="match status" value="1"/>
</dbReference>
<dbReference type="PROSITE" id="PS00622">
    <property type="entry name" value="HTH_LUXR_1"/>
    <property type="match status" value="1"/>
</dbReference>
<evidence type="ECO:0000256" key="2">
    <source>
        <dbReference type="ARBA" id="ARBA00023125"/>
    </source>
</evidence>
<keyword evidence="1" id="KW-0805">Transcription regulation</keyword>
<gene>
    <name evidence="5" type="ORF">FVO59_01290</name>
</gene>
<dbReference type="PROSITE" id="PS50043">
    <property type="entry name" value="HTH_LUXR_2"/>
    <property type="match status" value="1"/>
</dbReference>
<dbReference type="InterPro" id="IPR016032">
    <property type="entry name" value="Sig_transdc_resp-reg_C-effctor"/>
</dbReference>
<evidence type="ECO:0000256" key="1">
    <source>
        <dbReference type="ARBA" id="ARBA00023015"/>
    </source>
</evidence>
<proteinExistence type="predicted"/>
<evidence type="ECO:0000259" key="4">
    <source>
        <dbReference type="PROSITE" id="PS50043"/>
    </source>
</evidence>
<dbReference type="Pfam" id="PF00196">
    <property type="entry name" value="GerE"/>
    <property type="match status" value="1"/>
</dbReference>
<dbReference type="GO" id="GO:0003677">
    <property type="term" value="F:DNA binding"/>
    <property type="evidence" value="ECO:0007669"/>
    <property type="project" value="UniProtKB-KW"/>
</dbReference>
<reference evidence="5 6" key="1">
    <citation type="journal article" date="2020" name="Front. Microbiol.">
        <title>Design of Bacterial Strain-Specific qPCR Assays Using NGS Data and Publicly Available Resources and Its Application to Track Biocontrol Strains.</title>
        <authorList>
            <person name="Hernandez I."/>
            <person name="Sant C."/>
            <person name="Martinez R."/>
            <person name="Fernandez C."/>
        </authorList>
    </citation>
    <scope>NUCLEOTIDE SEQUENCE [LARGE SCALE GENOMIC DNA]</scope>
    <source>
        <strain evidence="5 6">B24</strain>
    </source>
</reference>
<name>A0A7D8A8I5_9MICO</name>